<dbReference type="AlphaFoldDB" id="A0AAW6M329"/>
<keyword evidence="7" id="KW-0813">Transport</keyword>
<evidence type="ECO:0000256" key="4">
    <source>
        <dbReference type="ARBA" id="ARBA00022989"/>
    </source>
</evidence>
<feature type="transmembrane region" description="Helical" evidence="6">
    <location>
        <begin position="158"/>
        <end position="179"/>
    </location>
</feature>
<dbReference type="PANTHER" id="PTHR30250">
    <property type="entry name" value="PST FAMILY PREDICTED COLANIC ACID TRANSPORTER"/>
    <property type="match status" value="1"/>
</dbReference>
<protein>
    <submittedName>
        <fullName evidence="7">Sugar transporter</fullName>
    </submittedName>
</protein>
<keyword evidence="7" id="KW-0762">Sugar transport</keyword>
<keyword evidence="4 6" id="KW-1133">Transmembrane helix</keyword>
<feature type="transmembrane region" description="Helical" evidence="6">
    <location>
        <begin position="94"/>
        <end position="116"/>
    </location>
</feature>
<dbReference type="Proteomes" id="UP001221924">
    <property type="component" value="Unassembled WGS sequence"/>
</dbReference>
<comment type="caution">
    <text evidence="7">The sequence shown here is derived from an EMBL/GenBank/DDBJ whole genome shotgun (WGS) entry which is preliminary data.</text>
</comment>
<organism evidence="7 8">
    <name type="scientific">Bacteroides cellulosilyticus</name>
    <dbReference type="NCBI Taxonomy" id="246787"/>
    <lineage>
        <taxon>Bacteria</taxon>
        <taxon>Pseudomonadati</taxon>
        <taxon>Bacteroidota</taxon>
        <taxon>Bacteroidia</taxon>
        <taxon>Bacteroidales</taxon>
        <taxon>Bacteroidaceae</taxon>
        <taxon>Bacteroides</taxon>
    </lineage>
</organism>
<sequence length="514" mass="58816">MKTKSRTKKSIVNARMNLICYFLTLVVAFFTRKTLLDYLGTEFLGLTGTLGSLLSFLNLAELGIGSAIAYVLYKPLFECDESKINEIISVLGYLYRKIGSFILLAGLLLSAFLPWIFSNTEIPLSVIYTGFYCYLVSSMFGYFISYKITILSADQRNYIVTGFFQLITTIKVILQMTLAYYTRNFYLYFAVELISGLLLSLLLNHKVYRCYPWLQTDVRTGRELYKEYPEIGKYIKQLFFHKIGGFVQGQVLPILIYAFVSLPMVALYTNYTLITQRVQGLLDGILNSTNAGVGSLISEGNQEKIWINYRLLFSLRMLTSGIFSFCTSYMFSSFISLWLGQEYILPDTVVYLIVILMFLQLSRGINEQFLFGYGLFYDVWAPLVESALFILLSIVFGAIYGLTGVLAGPIGATLIIVHGWKPYFLFTKGLKRPIVSYLKLLLVHLCLTIVGYIGSLKVMEYFLPMIDGLHKWVYWITQASLFTVIISCFTITLYYITLSHFRAFVYRIVKIKFP</sequence>
<dbReference type="GO" id="GO:0005886">
    <property type="term" value="C:plasma membrane"/>
    <property type="evidence" value="ECO:0007669"/>
    <property type="project" value="UniProtKB-SubCell"/>
</dbReference>
<feature type="transmembrane region" description="Helical" evidence="6">
    <location>
        <begin position="437"/>
        <end position="455"/>
    </location>
</feature>
<evidence type="ECO:0000313" key="8">
    <source>
        <dbReference type="Proteomes" id="UP001221924"/>
    </source>
</evidence>
<proteinExistence type="predicted"/>
<gene>
    <name evidence="7" type="ORF">PZH42_07210</name>
</gene>
<dbReference type="RefSeq" id="WP_149923979.1">
    <property type="nucleotide sequence ID" value="NZ_CAXKYC010000002.1"/>
</dbReference>
<evidence type="ECO:0000256" key="2">
    <source>
        <dbReference type="ARBA" id="ARBA00022475"/>
    </source>
</evidence>
<feature type="transmembrane region" description="Helical" evidence="6">
    <location>
        <begin position="475"/>
        <end position="497"/>
    </location>
</feature>
<feature type="transmembrane region" description="Helical" evidence="6">
    <location>
        <begin position="50"/>
        <end position="73"/>
    </location>
</feature>
<feature type="transmembrane region" description="Helical" evidence="6">
    <location>
        <begin position="122"/>
        <end position="146"/>
    </location>
</feature>
<keyword evidence="3 6" id="KW-0812">Transmembrane</keyword>
<keyword evidence="2" id="KW-1003">Cell membrane</keyword>
<feature type="transmembrane region" description="Helical" evidence="6">
    <location>
        <begin position="12"/>
        <end position="30"/>
    </location>
</feature>
<keyword evidence="5 6" id="KW-0472">Membrane</keyword>
<name>A0AAW6M329_9BACE</name>
<evidence type="ECO:0000256" key="5">
    <source>
        <dbReference type="ARBA" id="ARBA00023136"/>
    </source>
</evidence>
<feature type="transmembrane region" description="Helical" evidence="6">
    <location>
        <begin position="311"/>
        <end position="331"/>
    </location>
</feature>
<dbReference type="InterPro" id="IPR050833">
    <property type="entry name" value="Poly_Biosynth_Transport"/>
</dbReference>
<dbReference type="PANTHER" id="PTHR30250:SF26">
    <property type="entry name" value="PSMA PROTEIN"/>
    <property type="match status" value="1"/>
</dbReference>
<feature type="transmembrane region" description="Helical" evidence="6">
    <location>
        <begin position="398"/>
        <end position="417"/>
    </location>
</feature>
<evidence type="ECO:0000313" key="7">
    <source>
        <dbReference type="EMBL" id="MDE8693889.1"/>
    </source>
</evidence>
<reference evidence="7" key="1">
    <citation type="submission" date="2023-03" db="EMBL/GenBank/DDBJ databases">
        <title>DFI Biobank Strains.</title>
        <authorList>
            <person name="Mostad J."/>
            <person name="Paddock L."/>
            <person name="Medina S."/>
            <person name="Waligurski E."/>
            <person name="Barat B."/>
            <person name="Smith R."/>
            <person name="Burgo V."/>
            <person name="Metcalfe C."/>
            <person name="Woodson C."/>
            <person name="Sundararajan A."/>
            <person name="Ramaswamy R."/>
            <person name="Lin H."/>
            <person name="Pamer E.G."/>
        </authorList>
    </citation>
    <scope>NUCLEOTIDE SEQUENCE</scope>
    <source>
        <strain evidence="7">DFI.9.5</strain>
    </source>
</reference>
<feature type="transmembrane region" description="Helical" evidence="6">
    <location>
        <begin position="369"/>
        <end position="392"/>
    </location>
</feature>
<evidence type="ECO:0000256" key="6">
    <source>
        <dbReference type="SAM" id="Phobius"/>
    </source>
</evidence>
<evidence type="ECO:0000256" key="3">
    <source>
        <dbReference type="ARBA" id="ARBA00022692"/>
    </source>
</evidence>
<evidence type="ECO:0000256" key="1">
    <source>
        <dbReference type="ARBA" id="ARBA00004651"/>
    </source>
</evidence>
<feature type="transmembrane region" description="Helical" evidence="6">
    <location>
        <begin position="343"/>
        <end position="362"/>
    </location>
</feature>
<comment type="subcellular location">
    <subcellularLocation>
        <location evidence="1">Cell membrane</location>
        <topology evidence="1">Multi-pass membrane protein</topology>
    </subcellularLocation>
</comment>
<dbReference type="EMBL" id="JARFID010000005">
    <property type="protein sequence ID" value="MDE8693889.1"/>
    <property type="molecule type" value="Genomic_DNA"/>
</dbReference>
<accession>A0AAW6M329</accession>